<evidence type="ECO:0000313" key="2">
    <source>
        <dbReference type="Proteomes" id="UP000805649"/>
    </source>
</evidence>
<organism evidence="1 2">
    <name type="scientific">Colletotrichum truncatum</name>
    <name type="common">Anthracnose fungus</name>
    <name type="synonym">Colletotrichum capsici</name>
    <dbReference type="NCBI Taxonomy" id="5467"/>
    <lineage>
        <taxon>Eukaryota</taxon>
        <taxon>Fungi</taxon>
        <taxon>Dikarya</taxon>
        <taxon>Ascomycota</taxon>
        <taxon>Pezizomycotina</taxon>
        <taxon>Sordariomycetes</taxon>
        <taxon>Hypocreomycetidae</taxon>
        <taxon>Glomerellales</taxon>
        <taxon>Glomerellaceae</taxon>
        <taxon>Colletotrichum</taxon>
        <taxon>Colletotrichum truncatum species complex</taxon>
    </lineage>
</organism>
<protein>
    <submittedName>
        <fullName evidence="1">Uncharacterized protein</fullName>
    </submittedName>
</protein>
<evidence type="ECO:0000313" key="1">
    <source>
        <dbReference type="EMBL" id="KAL0940213.1"/>
    </source>
</evidence>
<comment type="caution">
    <text evidence="1">The sequence shown here is derived from an EMBL/GenBank/DDBJ whole genome shotgun (WGS) entry which is preliminary data.</text>
</comment>
<dbReference type="EMBL" id="VUJX02000002">
    <property type="protein sequence ID" value="KAL0940213.1"/>
    <property type="molecule type" value="Genomic_DNA"/>
</dbReference>
<name>A0ACC3Z819_COLTU</name>
<gene>
    <name evidence="1" type="ORF">CTRU02_202976</name>
</gene>
<proteinExistence type="predicted"/>
<keyword evidence="2" id="KW-1185">Reference proteome</keyword>
<reference evidence="1 2" key="1">
    <citation type="journal article" date="2020" name="Phytopathology">
        <title>Genome Sequence Resources of Colletotrichum truncatum, C. plurivorum, C. musicola, and C. sojae: Four Species Pathogenic to Soybean (Glycine max).</title>
        <authorList>
            <person name="Rogerio F."/>
            <person name="Boufleur T.R."/>
            <person name="Ciampi-Guillardi M."/>
            <person name="Sukno S.A."/>
            <person name="Thon M.R."/>
            <person name="Massola Junior N.S."/>
            <person name="Baroncelli R."/>
        </authorList>
    </citation>
    <scope>NUCLEOTIDE SEQUENCE [LARGE SCALE GENOMIC DNA]</scope>
    <source>
        <strain evidence="1 2">CMES1059</strain>
    </source>
</reference>
<sequence length="344" mass="39292">MFITQLILALSVAHYGYCWKFTTETDFRNALMQKEDTLVAYTNTDSIESKKLELEWAEVQEQNLNAVAINCLRDRELCDENDIASFPVIRFYREDGSMQRYRGPRKANEITGFLRRMKRSEIKELKEETGHFHKGDDIVLVARLAQNDENLRTRFQSLARNFRDRYSFGLVNTSGASSSVSCYNNINGVHYNANDLSSVVALQTLIQQCVRPLVAQMTRRNEREYLNAGKSLVYFFTSDDKRRDEYIVAIRSLAKRFQEYLSFVTVDSAEYPDMSSQLGLAEDEKGSLALQNPQTGQAFPHSGKITAQEVEQFIVDISEGKVQAWNGQAPVSQWEGNAGTHDEL</sequence>
<accession>A0ACC3Z819</accession>
<dbReference type="Proteomes" id="UP000805649">
    <property type="component" value="Unassembled WGS sequence"/>
</dbReference>